<reference evidence="4 5" key="1">
    <citation type="submission" date="2024-03" db="EMBL/GenBank/DDBJ databases">
        <title>Actinomycetospora sp. OC33-EN06, a novel actinomycete isolated from wild orchid (Aerides multiflora).</title>
        <authorList>
            <person name="Suriyachadkun C."/>
        </authorList>
    </citation>
    <scope>NUCLEOTIDE SEQUENCE [LARGE SCALE GENOMIC DNA]</scope>
    <source>
        <strain evidence="4 5">OC33-EN06</strain>
    </source>
</reference>
<dbReference type="Pfam" id="PF01804">
    <property type="entry name" value="Penicil_amidase"/>
    <property type="match status" value="1"/>
</dbReference>
<keyword evidence="5" id="KW-1185">Reference proteome</keyword>
<keyword evidence="3" id="KW-0865">Zymogen</keyword>
<dbReference type="Gene3D" id="3.60.20.10">
    <property type="entry name" value="Glutamine Phosphoribosylpyrophosphate, subunit 1, domain 1"/>
    <property type="match status" value="1"/>
</dbReference>
<dbReference type="PANTHER" id="PTHR34218">
    <property type="entry name" value="PEPTIDASE S45 PENICILLIN AMIDASE"/>
    <property type="match status" value="1"/>
</dbReference>
<gene>
    <name evidence="4" type="ORF">WCD41_14630</name>
</gene>
<dbReference type="Proteomes" id="UP001370100">
    <property type="component" value="Unassembled WGS sequence"/>
</dbReference>
<dbReference type="Gene3D" id="1.10.1400.10">
    <property type="match status" value="1"/>
</dbReference>
<evidence type="ECO:0000256" key="1">
    <source>
        <dbReference type="ARBA" id="ARBA00006586"/>
    </source>
</evidence>
<dbReference type="RefSeq" id="WP_337714139.1">
    <property type="nucleotide sequence ID" value="NZ_JBBEGL010000003.1"/>
</dbReference>
<dbReference type="CDD" id="cd03747">
    <property type="entry name" value="Ntn_PGA_like"/>
    <property type="match status" value="1"/>
</dbReference>
<name>A0ABU8N6Y3_9PSEU</name>
<evidence type="ECO:0000256" key="3">
    <source>
        <dbReference type="ARBA" id="ARBA00023145"/>
    </source>
</evidence>
<comment type="caution">
    <text evidence="4">The sequence shown here is derived from an EMBL/GenBank/DDBJ whole genome shotgun (WGS) entry which is preliminary data.</text>
</comment>
<evidence type="ECO:0000313" key="5">
    <source>
        <dbReference type="Proteomes" id="UP001370100"/>
    </source>
</evidence>
<dbReference type="InterPro" id="IPR043146">
    <property type="entry name" value="Penicillin_amidase_N_B-knob"/>
</dbReference>
<keyword evidence="2 4" id="KW-0378">Hydrolase</keyword>
<dbReference type="EMBL" id="JBBEGL010000003">
    <property type="protein sequence ID" value="MEJ2887692.1"/>
    <property type="molecule type" value="Genomic_DNA"/>
</dbReference>
<dbReference type="InterPro" id="IPR029055">
    <property type="entry name" value="Ntn_hydrolases_N"/>
</dbReference>
<dbReference type="InterPro" id="IPR043147">
    <property type="entry name" value="Penicillin_amidase_A-knob"/>
</dbReference>
<dbReference type="PIRSF" id="PIRSF001227">
    <property type="entry name" value="Pen_acylase"/>
    <property type="match status" value="1"/>
</dbReference>
<dbReference type="InterPro" id="IPR023343">
    <property type="entry name" value="Penicillin_amidase_dom1"/>
</dbReference>
<dbReference type="EC" id="3.5.1.-" evidence="4"/>
<dbReference type="PANTHER" id="PTHR34218:SF4">
    <property type="entry name" value="ACYL-HOMOSERINE LACTONE ACYLASE QUIP"/>
    <property type="match status" value="1"/>
</dbReference>
<dbReference type="GO" id="GO:0016787">
    <property type="term" value="F:hydrolase activity"/>
    <property type="evidence" value="ECO:0007669"/>
    <property type="project" value="UniProtKB-KW"/>
</dbReference>
<proteinExistence type="inferred from homology"/>
<dbReference type="Gene3D" id="1.10.439.10">
    <property type="entry name" value="Penicillin Amidohydrolase, domain 1"/>
    <property type="match status" value="1"/>
</dbReference>
<evidence type="ECO:0000256" key="2">
    <source>
        <dbReference type="ARBA" id="ARBA00022801"/>
    </source>
</evidence>
<comment type="similarity">
    <text evidence="1">Belongs to the peptidase S45 family.</text>
</comment>
<organism evidence="4 5">
    <name type="scientific">Actinomycetospora aeridis</name>
    <dbReference type="NCBI Taxonomy" id="3129231"/>
    <lineage>
        <taxon>Bacteria</taxon>
        <taxon>Bacillati</taxon>
        <taxon>Actinomycetota</taxon>
        <taxon>Actinomycetes</taxon>
        <taxon>Pseudonocardiales</taxon>
        <taxon>Pseudonocardiaceae</taxon>
        <taxon>Actinomycetospora</taxon>
    </lineage>
</organism>
<dbReference type="SUPFAM" id="SSF56235">
    <property type="entry name" value="N-terminal nucleophile aminohydrolases (Ntn hydrolases)"/>
    <property type="match status" value="1"/>
</dbReference>
<accession>A0ABU8N6Y3</accession>
<dbReference type="InterPro" id="IPR014395">
    <property type="entry name" value="Pen/GL7ACA/AHL_acylase"/>
</dbReference>
<dbReference type="InterPro" id="IPR002692">
    <property type="entry name" value="S45"/>
</dbReference>
<sequence length="754" mass="82327">MPGLPTTEFPVPGLRDAVEVLVDRWGVPHVYADSPHDAYVAQGFQAARDRLFQIDLWRRRGLGRLAEVFGPGYVAQDRARRLFLYRGDMDAEWSAYPAGTREIVGAFVGGVNAYVDWALASPDERLSPEFAELGHRPARWSPEDVVRIRSHGLFYNAEQELARALTVRDLGPDAEDLRSVREPDGPLDVPDPAVLAALGDAVLDVYRLVFTPVELAAGSNNWVVAGSRTATGRPVLANDPHRAITVPSLRYLAHLEAPGLRVIGAGEPNLPGISIGHNERVAFGLTIWPIDHEDLHVYALHPTDDHRYRYGDGWEELEVVEERTPVAGDEDAVLRLAFTRHGPVLHVDLEARVAVALRAAWREAGMAPYLASLGYQDAADAAAFRSTLARWGAPGVNQVYADVDGTVGVQSCGRVPRRTGWDGALPVPGDGRHEWDGVVPLDDLPGERDPASGWCTTSNQHNVPAGAPYVATVDWYSSARHERLAAWLAADDAVDVASSLRMQGDAANGHARRLLDRLADVSAPDDVAGWWAELQGWDGVEHADSRAALLLQIWLRRHWRPWAAARCLERLDAPVDAVHRLLRDDTLFSDLRPDLRMVELLHGSPVLADGLGETLRAAVADIGTRLGPDPERWTWGALHRTELRHAAFPAAPLPSKPRAGSGDTVGLAGHDAGFDAVMGSSFRMVLDVGDWDRSQVVNAPGQSGDPRAEHYADLLDLWARDGSFPLLFSRAAVEEAATSRVLLRPAEVAPDSRN</sequence>
<evidence type="ECO:0000313" key="4">
    <source>
        <dbReference type="EMBL" id="MEJ2887692.1"/>
    </source>
</evidence>
<protein>
    <submittedName>
        <fullName evidence="4">Penicillin acylase family protein</fullName>
        <ecNumber evidence="4">3.5.1.-</ecNumber>
    </submittedName>
</protein>
<dbReference type="Gene3D" id="2.30.120.10">
    <property type="match status" value="1"/>
</dbReference>